<dbReference type="InterPro" id="IPR027267">
    <property type="entry name" value="AH/BAR_dom_sf"/>
</dbReference>
<dbReference type="Gene3D" id="1.20.1270.60">
    <property type="entry name" value="Arfaptin homology (AH) domain/BAR domain"/>
    <property type="match status" value="1"/>
</dbReference>
<feature type="compositionally biased region" description="Low complexity" evidence="1">
    <location>
        <begin position="584"/>
        <end position="601"/>
    </location>
</feature>
<dbReference type="PROSITE" id="PS50010">
    <property type="entry name" value="DH_2"/>
    <property type="match status" value="1"/>
</dbReference>
<dbReference type="PANTHER" id="PTHR22834">
    <property type="entry name" value="NUCLEAR FUSION PROTEIN FUS2"/>
    <property type="match status" value="1"/>
</dbReference>
<feature type="region of interest" description="Disordered" evidence="1">
    <location>
        <begin position="545"/>
        <end position="568"/>
    </location>
</feature>
<dbReference type="Gene3D" id="1.20.900.10">
    <property type="entry name" value="Dbl homology (DH) domain"/>
    <property type="match status" value="1"/>
</dbReference>
<sequence>MPVPPALPARSPLRPRRPTLVVDDNTMPPVDRHKPLPDPHRDASPPPLTKRQHALHELLSSERAYASDLALVREVHIPLALGQPTSFAVSTPNSSGSSSARSSTTDVGVAMTLDDVKLIFGNIADIAVFSELFCEALEDALGELLEEGKGDDHVGSLFLSIIPELERLYKQYITRHPSALTHLQELPQTAAVQNYLARTQAIASSLSHAWDLSSLLIKPVQRLLKYPLLLAAIIDETPDTHPDKANLREARKQMEEAARNVNEGRRRAEVVRDVLSSAAKKKHVVSVTKLKSLRAPPAKAHEDAVLVEHLQNQLYDIDEFARKFAKDVVEWVAATIHVTRLFHTWAIGFANVLGLTEEQPSEAFNAFLNVIENHLMAICADLDAVINERFLKELTVLLSTMTTPMKLLHSMNEQAPYHYHLLNVNISSKNRPPPSLLAASTNYLALRGQLAAELPTYVTLLHRGLLVFVQRLTTIQTEFWSKVRNQWLLLWEMLRLEEELNVTAEETSNVWFARWIEIDEMVSLLPIMQSVTSFSSRKLRSVSREGARAREREFETDDPEKKKSAAQARNAISALSALESSAFISSPTPLSPRSGTSSDLSSGGGRKSITKRESSESLSSKATAKSPKHQPNSPKQLHQPLNQYRGSRPYQQHLAKYGRIPRTKSMPLPYHPVEGQVCEQYEQARRDAGEWSEFADEDGSDLFYHVAVDPNEVYEERKEKDDGKKRLSENSTRSNTSRGESIERSKKDKEKPSSRARSGSIKSITSFFTSNNNNHHKRDSHGDPGIPNHNTPQPRDSWALKPAKYMCQVVHPCKPPMTGSTPLSYFSFPFFTLRDEELYDVLQEAGHPSLHPNLPLKVEEGEEDCLLLCRAYDGSVGWALASFLEPI</sequence>
<dbReference type="CDD" id="cd00160">
    <property type="entry name" value="RhoGEF"/>
    <property type="match status" value="1"/>
</dbReference>
<dbReference type="SMART" id="SM00325">
    <property type="entry name" value="RhoGEF"/>
    <property type="match status" value="1"/>
</dbReference>
<dbReference type="SUPFAM" id="SSF48065">
    <property type="entry name" value="DBL homology domain (DH-domain)"/>
    <property type="match status" value="1"/>
</dbReference>
<feature type="compositionally biased region" description="Basic and acidic residues" evidence="1">
    <location>
        <begin position="740"/>
        <end position="753"/>
    </location>
</feature>
<dbReference type="GO" id="GO:0031991">
    <property type="term" value="P:regulation of actomyosin contractile ring contraction"/>
    <property type="evidence" value="ECO:0007669"/>
    <property type="project" value="TreeGrafter"/>
</dbReference>
<feature type="region of interest" description="Disordered" evidence="1">
    <location>
        <begin position="584"/>
        <end position="643"/>
    </location>
</feature>
<dbReference type="Proteomes" id="UP000008493">
    <property type="component" value="Unassembled WGS sequence"/>
</dbReference>
<reference evidence="4" key="1">
    <citation type="journal article" date="2012" name="Proc. Natl. Acad. Sci. U.S.A.">
        <title>Genome sequence of the button mushroom Agaricus bisporus reveals mechanisms governing adaptation to a humic-rich ecological niche.</title>
        <authorList>
            <person name="Morin E."/>
            <person name="Kohler A."/>
            <person name="Baker A.R."/>
            <person name="Foulongne-Oriol M."/>
            <person name="Lombard V."/>
            <person name="Nagy L.G."/>
            <person name="Ohm R.A."/>
            <person name="Patyshakuliyeva A."/>
            <person name="Brun A."/>
            <person name="Aerts A.L."/>
            <person name="Bailey A.M."/>
            <person name="Billette C."/>
            <person name="Coutinho P.M."/>
            <person name="Deakin G."/>
            <person name="Doddapaneni H."/>
            <person name="Floudas D."/>
            <person name="Grimwood J."/>
            <person name="Hilden K."/>
            <person name="Kuees U."/>
            <person name="LaButti K.M."/>
            <person name="Lapidus A."/>
            <person name="Lindquist E.A."/>
            <person name="Lucas S.M."/>
            <person name="Murat C."/>
            <person name="Riley R.W."/>
            <person name="Salamov A.A."/>
            <person name="Schmutz J."/>
            <person name="Subramanian V."/>
            <person name="Woesten H.A.B."/>
            <person name="Xu J."/>
            <person name="Eastwood D.C."/>
            <person name="Foster G.D."/>
            <person name="Sonnenberg A.S."/>
            <person name="Cullen D."/>
            <person name="de Vries R.P."/>
            <person name="Lundell T."/>
            <person name="Hibbett D.S."/>
            <person name="Henrissat B."/>
            <person name="Burton K.S."/>
            <person name="Kerrigan R.W."/>
            <person name="Challen M.P."/>
            <person name="Grigoriev I.V."/>
            <person name="Martin F."/>
        </authorList>
    </citation>
    <scope>NUCLEOTIDE SEQUENCE [LARGE SCALE GENOMIC DNA]</scope>
    <source>
        <strain evidence="4">JB137-S8 / ATCC MYA-4627 / FGSC 10392</strain>
    </source>
</reference>
<dbReference type="EMBL" id="JH971388">
    <property type="protein sequence ID" value="EKM81195.1"/>
    <property type="molecule type" value="Genomic_DNA"/>
</dbReference>
<dbReference type="GO" id="GO:0032955">
    <property type="term" value="P:regulation of division septum assembly"/>
    <property type="evidence" value="ECO:0007669"/>
    <property type="project" value="TreeGrafter"/>
</dbReference>
<accession>K5Y0D3</accession>
<feature type="compositionally biased region" description="Basic and acidic residues" evidence="1">
    <location>
        <begin position="30"/>
        <end position="43"/>
    </location>
</feature>
<evidence type="ECO:0000256" key="1">
    <source>
        <dbReference type="SAM" id="MobiDB-lite"/>
    </source>
</evidence>
<dbReference type="InterPro" id="IPR051492">
    <property type="entry name" value="Dynamin-Rho_GEF"/>
</dbReference>
<dbReference type="AlphaFoldDB" id="K5Y0D3"/>
<feature type="compositionally biased region" description="Polar residues" evidence="1">
    <location>
        <begin position="729"/>
        <end position="739"/>
    </location>
</feature>
<dbReference type="RefSeq" id="XP_007328194.1">
    <property type="nucleotide sequence ID" value="XM_007328132.1"/>
</dbReference>
<feature type="compositionally biased region" description="Basic and acidic residues" evidence="1">
    <location>
        <begin position="714"/>
        <end position="728"/>
    </location>
</feature>
<dbReference type="GO" id="GO:0005085">
    <property type="term" value="F:guanyl-nucleotide exchange factor activity"/>
    <property type="evidence" value="ECO:0007669"/>
    <property type="project" value="InterPro"/>
</dbReference>
<protein>
    <recommendedName>
        <fullName evidence="2">DH domain-containing protein</fullName>
    </recommendedName>
</protein>
<dbReference type="OMA" id="ETLRVWW"/>
<organism evidence="3 4">
    <name type="scientific">Agaricus bisporus var. burnettii (strain JB137-S8 / ATCC MYA-4627 / FGSC 10392)</name>
    <name type="common">White button mushroom</name>
    <dbReference type="NCBI Taxonomy" id="597362"/>
    <lineage>
        <taxon>Eukaryota</taxon>
        <taxon>Fungi</taxon>
        <taxon>Dikarya</taxon>
        <taxon>Basidiomycota</taxon>
        <taxon>Agaricomycotina</taxon>
        <taxon>Agaricomycetes</taxon>
        <taxon>Agaricomycetidae</taxon>
        <taxon>Agaricales</taxon>
        <taxon>Agaricineae</taxon>
        <taxon>Agaricaceae</taxon>
        <taxon>Agaricus</taxon>
    </lineage>
</organism>
<dbReference type="InParanoid" id="K5Y0D3"/>
<gene>
    <name evidence="3" type="ORF">AGABI1DRAFT_72072</name>
</gene>
<dbReference type="eggNOG" id="KOG3519">
    <property type="taxonomic scope" value="Eukaryota"/>
</dbReference>
<feature type="domain" description="DH" evidence="2">
    <location>
        <begin position="50"/>
        <end position="264"/>
    </location>
</feature>
<evidence type="ECO:0000259" key="2">
    <source>
        <dbReference type="PROSITE" id="PS50010"/>
    </source>
</evidence>
<feature type="region of interest" description="Disordered" evidence="1">
    <location>
        <begin position="714"/>
        <end position="797"/>
    </location>
</feature>
<feature type="compositionally biased region" description="Polar residues" evidence="1">
    <location>
        <begin position="755"/>
        <end position="764"/>
    </location>
</feature>
<evidence type="ECO:0000313" key="3">
    <source>
        <dbReference type="EMBL" id="EKM81195.1"/>
    </source>
</evidence>
<evidence type="ECO:0000313" key="4">
    <source>
        <dbReference type="Proteomes" id="UP000008493"/>
    </source>
</evidence>
<feature type="region of interest" description="Disordered" evidence="1">
    <location>
        <begin position="1"/>
        <end position="49"/>
    </location>
</feature>
<dbReference type="KEGG" id="abp:AGABI1DRAFT72072"/>
<dbReference type="GO" id="GO:0005737">
    <property type="term" value="C:cytoplasm"/>
    <property type="evidence" value="ECO:0007669"/>
    <property type="project" value="TreeGrafter"/>
</dbReference>
<dbReference type="PANTHER" id="PTHR22834:SF20">
    <property type="entry name" value="SH3 DOMAIN-CONTAINING PROTEIN"/>
    <property type="match status" value="1"/>
</dbReference>
<dbReference type="STRING" id="597362.K5Y0D3"/>
<dbReference type="InterPro" id="IPR035899">
    <property type="entry name" value="DBL_dom_sf"/>
</dbReference>
<feature type="compositionally biased region" description="Polar residues" evidence="1">
    <location>
        <begin position="616"/>
        <end position="643"/>
    </location>
</feature>
<keyword evidence="4" id="KW-1185">Reference proteome</keyword>
<feature type="compositionally biased region" description="Basic and acidic residues" evidence="1">
    <location>
        <begin position="545"/>
        <end position="563"/>
    </location>
</feature>
<dbReference type="HOGENOM" id="CLU_004370_0_0_1"/>
<dbReference type="Pfam" id="PF00621">
    <property type="entry name" value="RhoGEF"/>
    <property type="match status" value="1"/>
</dbReference>
<feature type="compositionally biased region" description="Low complexity" evidence="1">
    <location>
        <begin position="8"/>
        <end position="22"/>
    </location>
</feature>
<dbReference type="OrthoDB" id="10256089at2759"/>
<proteinExistence type="predicted"/>
<dbReference type="GeneID" id="18831002"/>
<dbReference type="InterPro" id="IPR000219">
    <property type="entry name" value="DH_dom"/>
</dbReference>
<name>K5Y0D3_AGABU</name>